<evidence type="ECO:0000313" key="4">
    <source>
        <dbReference type="Proteomes" id="UP000003586"/>
    </source>
</evidence>
<evidence type="ECO:0000256" key="1">
    <source>
        <dbReference type="SAM" id="MobiDB-lite"/>
    </source>
</evidence>
<dbReference type="KEGG" id="nso:NIASO_05685"/>
<proteinExistence type="predicted"/>
<evidence type="ECO:0000313" key="3">
    <source>
        <dbReference type="EMBL" id="AHF14805.1"/>
    </source>
</evidence>
<accession>W0EVH4</accession>
<reference evidence="3 4" key="1">
    <citation type="submission" date="2013-12" db="EMBL/GenBank/DDBJ databases">
        <authorList>
            <consortium name="DOE Joint Genome Institute"/>
            <person name="Eisen J."/>
            <person name="Huntemann M."/>
            <person name="Han J."/>
            <person name="Chen A."/>
            <person name="Kyrpides N."/>
            <person name="Mavromatis K."/>
            <person name="Markowitz V."/>
            <person name="Palaniappan K."/>
            <person name="Ivanova N."/>
            <person name="Schaumberg A."/>
            <person name="Pati A."/>
            <person name="Liolios K."/>
            <person name="Nordberg H.P."/>
            <person name="Cantor M.N."/>
            <person name="Hua S.X."/>
            <person name="Woyke T."/>
        </authorList>
    </citation>
    <scope>NUCLEOTIDE SEQUENCE [LARGE SCALE GENOMIC DNA]</scope>
    <source>
        <strain evidence="4">DSM 19437</strain>
    </source>
</reference>
<dbReference type="RefSeq" id="WP_008582893.1">
    <property type="nucleotide sequence ID" value="NZ_CP007035.1"/>
</dbReference>
<dbReference type="EMBL" id="CP007035">
    <property type="protein sequence ID" value="AHF14805.1"/>
    <property type="molecule type" value="Genomic_DNA"/>
</dbReference>
<dbReference type="AlphaFoldDB" id="W0EVH4"/>
<feature type="signal peptide" evidence="2">
    <location>
        <begin position="1"/>
        <end position="22"/>
    </location>
</feature>
<feature type="chain" id="PRO_5004787986" evidence="2">
    <location>
        <begin position="23"/>
        <end position="155"/>
    </location>
</feature>
<gene>
    <name evidence="3" type="ORF">NIASO_05685</name>
</gene>
<name>W0EVH4_9BACT</name>
<sequence length="155" mass="18731">MKKLFTLAVFISGLAIAQVARAQVSVNINIGSQPQWGPSGYNYARYYYIPEINAYYDVTSRTYIFQNGRRWVTKRSLPGRYRNFDLYRTYKVVVNSDRPWQNNAVHIRNYSRYRTNYSQVNIRDYNVRHDNRGNNRYNDHQNGRHDRDRRNDHRR</sequence>
<keyword evidence="4" id="KW-1185">Reference proteome</keyword>
<dbReference type="STRING" id="929713.NIASO_05685"/>
<keyword evidence="2" id="KW-0732">Signal</keyword>
<protein>
    <submittedName>
        <fullName evidence="3">Uncharacterized protein</fullName>
    </submittedName>
</protein>
<dbReference type="HOGENOM" id="CLU_098578_1_0_10"/>
<feature type="compositionally biased region" description="Basic and acidic residues" evidence="1">
    <location>
        <begin position="125"/>
        <end position="155"/>
    </location>
</feature>
<organism evidence="3 4">
    <name type="scientific">Niabella soli DSM 19437</name>
    <dbReference type="NCBI Taxonomy" id="929713"/>
    <lineage>
        <taxon>Bacteria</taxon>
        <taxon>Pseudomonadati</taxon>
        <taxon>Bacteroidota</taxon>
        <taxon>Chitinophagia</taxon>
        <taxon>Chitinophagales</taxon>
        <taxon>Chitinophagaceae</taxon>
        <taxon>Niabella</taxon>
    </lineage>
</organism>
<dbReference type="Proteomes" id="UP000003586">
    <property type="component" value="Chromosome"/>
</dbReference>
<dbReference type="eggNOG" id="ENOG5032SGC">
    <property type="taxonomic scope" value="Bacteria"/>
</dbReference>
<evidence type="ECO:0000256" key="2">
    <source>
        <dbReference type="SAM" id="SignalP"/>
    </source>
</evidence>
<feature type="region of interest" description="Disordered" evidence="1">
    <location>
        <begin position="124"/>
        <end position="155"/>
    </location>
</feature>